<gene>
    <name evidence="2" type="ORF">H7U36_08210</name>
</gene>
<feature type="transmembrane region" description="Helical" evidence="1">
    <location>
        <begin position="47"/>
        <end position="69"/>
    </location>
</feature>
<accession>A0ABS2E8X0</accession>
<protein>
    <recommendedName>
        <fullName evidence="4">DUF2178 domain-containing protein</fullName>
    </recommendedName>
</protein>
<keyword evidence="3" id="KW-1185">Reference proteome</keyword>
<keyword evidence="1" id="KW-0812">Transmembrane</keyword>
<proteinExistence type="predicted"/>
<feature type="transmembrane region" description="Helical" evidence="1">
    <location>
        <begin position="118"/>
        <end position="140"/>
    </location>
</feature>
<organism evidence="2 3">
    <name type="scientific">Faecalicatena fissicatena</name>
    <dbReference type="NCBI Taxonomy" id="290055"/>
    <lineage>
        <taxon>Bacteria</taxon>
        <taxon>Bacillati</taxon>
        <taxon>Bacillota</taxon>
        <taxon>Clostridia</taxon>
        <taxon>Lachnospirales</taxon>
        <taxon>Lachnospiraceae</taxon>
        <taxon>Faecalicatena</taxon>
    </lineage>
</organism>
<sequence>MSESERKKRNRRYALACTVVGMIVLLGGLLAYGLGATELLPVPRPELVAAGTTLIGTVLLATGACELFVKKTKELEIEERDERNVALSNAAMAAGFKVMSMAVALCIAALLFTGCVAALPGLVLTGAYFVGQAAFIITLVKLERTM</sequence>
<feature type="transmembrane region" description="Helical" evidence="1">
    <location>
        <begin position="12"/>
        <end position="35"/>
    </location>
</feature>
<evidence type="ECO:0000256" key="1">
    <source>
        <dbReference type="SAM" id="Phobius"/>
    </source>
</evidence>
<dbReference type="EMBL" id="JACLYY010000006">
    <property type="protein sequence ID" value="MBM6738086.1"/>
    <property type="molecule type" value="Genomic_DNA"/>
</dbReference>
<keyword evidence="1" id="KW-0472">Membrane</keyword>
<evidence type="ECO:0000313" key="3">
    <source>
        <dbReference type="Proteomes" id="UP000716906"/>
    </source>
</evidence>
<reference evidence="2 3" key="1">
    <citation type="journal article" date="2021" name="Sci. Rep.">
        <title>The distribution of antibiotic resistance genes in chicken gut microbiota commensals.</title>
        <authorList>
            <person name="Juricova H."/>
            <person name="Matiasovicova J."/>
            <person name="Kubasova T."/>
            <person name="Cejkova D."/>
            <person name="Rychlik I."/>
        </authorList>
    </citation>
    <scope>NUCLEOTIDE SEQUENCE [LARGE SCALE GENOMIC DNA]</scope>
    <source>
        <strain evidence="2 3">An773</strain>
    </source>
</reference>
<evidence type="ECO:0000313" key="2">
    <source>
        <dbReference type="EMBL" id="MBM6738086.1"/>
    </source>
</evidence>
<feature type="transmembrane region" description="Helical" evidence="1">
    <location>
        <begin position="90"/>
        <end position="112"/>
    </location>
</feature>
<keyword evidence="1" id="KW-1133">Transmembrane helix</keyword>
<dbReference type="RefSeq" id="WP_191428193.1">
    <property type="nucleotide sequence ID" value="NZ_JACLYY010000006.1"/>
</dbReference>
<evidence type="ECO:0008006" key="4">
    <source>
        <dbReference type="Google" id="ProtNLM"/>
    </source>
</evidence>
<name>A0ABS2E8X0_9FIRM</name>
<comment type="caution">
    <text evidence="2">The sequence shown here is derived from an EMBL/GenBank/DDBJ whole genome shotgun (WGS) entry which is preliminary data.</text>
</comment>
<dbReference type="Proteomes" id="UP000716906">
    <property type="component" value="Unassembled WGS sequence"/>
</dbReference>